<protein>
    <submittedName>
        <fullName evidence="1">Uncharacterized protein</fullName>
    </submittedName>
</protein>
<organism evidence="1">
    <name type="scientific">Siphoviridae sp. ctneY2</name>
    <dbReference type="NCBI Taxonomy" id="2825664"/>
    <lineage>
        <taxon>Viruses</taxon>
        <taxon>Duplodnaviria</taxon>
        <taxon>Heunggongvirae</taxon>
        <taxon>Uroviricota</taxon>
        <taxon>Caudoviricetes</taxon>
    </lineage>
</organism>
<proteinExistence type="predicted"/>
<dbReference type="EMBL" id="BK016210">
    <property type="protein sequence ID" value="DAG02534.1"/>
    <property type="molecule type" value="Genomic_DNA"/>
</dbReference>
<accession>A0A8S5V753</accession>
<sequence>MSSHCIIGGSQYRYPVLVAPILGSKGLCIELHRPFCVLPPSADQAERTNYENQ</sequence>
<reference evidence="1" key="1">
    <citation type="journal article" date="2021" name="Proc. Natl. Acad. Sci. U.S.A.">
        <title>A Catalog of Tens of Thousands of Viruses from Human Metagenomes Reveals Hidden Associations with Chronic Diseases.</title>
        <authorList>
            <person name="Tisza M.J."/>
            <person name="Buck C.B."/>
        </authorList>
    </citation>
    <scope>NUCLEOTIDE SEQUENCE</scope>
    <source>
        <strain evidence="1">CtneY2</strain>
    </source>
</reference>
<evidence type="ECO:0000313" key="1">
    <source>
        <dbReference type="EMBL" id="DAG02534.1"/>
    </source>
</evidence>
<name>A0A8S5V753_9CAUD</name>